<dbReference type="SUPFAM" id="SSF52540">
    <property type="entry name" value="P-loop containing nucleoside triphosphate hydrolases"/>
    <property type="match status" value="1"/>
</dbReference>
<dbReference type="AlphaFoldDB" id="A0A2T5KEZ5"/>
<keyword evidence="1" id="KW-0175">Coiled coil</keyword>
<feature type="coiled-coil region" evidence="1">
    <location>
        <begin position="767"/>
        <end position="794"/>
    </location>
</feature>
<dbReference type="Pfam" id="PF13514">
    <property type="entry name" value="AAA_27"/>
    <property type="match status" value="1"/>
</dbReference>
<evidence type="ECO:0000313" key="3">
    <source>
        <dbReference type="EMBL" id="PTR20932.1"/>
    </source>
</evidence>
<accession>A0A2T5KEZ5</accession>
<dbReference type="RefSeq" id="WP_108220080.1">
    <property type="nucleotide sequence ID" value="NZ_CP090021.1"/>
</dbReference>
<organism evidence="3 4">
    <name type="scientific">Cereibacter azotoformans</name>
    <dbReference type="NCBI Taxonomy" id="43057"/>
    <lineage>
        <taxon>Bacteria</taxon>
        <taxon>Pseudomonadati</taxon>
        <taxon>Pseudomonadota</taxon>
        <taxon>Alphaproteobacteria</taxon>
        <taxon>Rhodobacterales</taxon>
        <taxon>Paracoccaceae</taxon>
        <taxon>Cereibacter</taxon>
    </lineage>
</organism>
<reference evidence="3 4" key="1">
    <citation type="submission" date="2018-04" db="EMBL/GenBank/DDBJ databases">
        <title>Genomic Encyclopedia of Type Strains, Phase III (KMG-III): the genomes of soil and plant-associated and newly described type strains.</title>
        <authorList>
            <person name="Whitman W."/>
        </authorList>
    </citation>
    <scope>NUCLEOTIDE SEQUENCE [LARGE SCALE GENOMIC DNA]</scope>
    <source>
        <strain evidence="3 4">KA25</strain>
    </source>
</reference>
<sequence length="1127" mass="122251">MRLDRLDLTRYGRFTDKRLDFAAPAPGGPDLHVVFGPNEAGKSTLFSAWLDLLFGIPLRSRYDFLHRGPTMQIGAQLSHAGGRLDLRRLKRNNASLLDGHDAVLPETVVQSLLGGLSREGYSAMFSLDDDTLEKGGDSILANRGDLGEMLFSASAGLSDLAPRLESVRAELDGFHRTGKRSGWLCDARRQLADLDARRRKTEVTAGALQRLTREAAAAEAAWREARAREDALQVELLHLQDLAAAVPLRSQRAGLEVRLGPIRHLPDADPALRDRVEAIERDRLTLEARISDRGVRLEALDARVAALATDPAVLGQSEAIDAAEVLRPEHEAALKDLPRRRQEADEALARLKALLFELGRAEGAAGDLVLPAATLGRMRALLAERSGLAAAASAAAAERRKAVEHLARERDRLGDPGPDEDEAMLSPLLARLRAQDPADLRLRALRDRDQARERLGAALARLAPWSGDGESLEPLAVPSPAQIAGWEARLEAARQEEADAAREAEAVGADLDRVRSDRARRMAAGTAVGATLADVAAVRGRRESLWAAHLATLDADSATRFEQAMREDDRLSSLLAEAMAEARREALDQADEDRLSDRLSASRTRQDGAAAASAGIRDAVAETCARLGLGHMSLADLKAWLELRQAALAALAACREAEAGLRRADEAVAGAAQALAAALGQSEGAYEPLLALAAARNEAAERRREARRHLAALLSDLREREQADREAAEGLARWQREWAAASRGTLLADHPDMSPELGRMLDLLDELGATDRTLAGLEDRISKMEANRDRFRRARAEVLTALDLDEATAWPEVLARLRRAQDALRDRHQLAAQIADERCQDAEDRRALAARQQEAAALGASLGWEEGSLSDHVAACLEATTLRRELAALDAALAGRPCPAEGDDPEALRQRIGTLKADQQLLRARTETCLAAHLEAARQIEAVGGDDALARLAFERENLLLEIHDRAREHLAARFGLIAVEAGLRRYRDQHRSAMLARAAAAFRLLSRGAYSGLAAQPDGAQEVLVALGADGGTKLATDLSKGTRFQLYLALRIAGYHELAQSRPAVPFIADDIMETFDDDRSAAAFALLSEMSRVGQVIYLTHHRHLCEIARDACPGANIIDLQQA</sequence>
<dbReference type="PANTHER" id="PTHR41259">
    <property type="entry name" value="DOUBLE-STRAND BREAK REPAIR RAD50 ATPASE, PUTATIVE-RELATED"/>
    <property type="match status" value="1"/>
</dbReference>
<evidence type="ECO:0000313" key="4">
    <source>
        <dbReference type="Proteomes" id="UP000244060"/>
    </source>
</evidence>
<dbReference type="OrthoDB" id="9764467at2"/>
<name>A0A2T5KEZ5_9RHOB</name>
<evidence type="ECO:0000259" key="2">
    <source>
        <dbReference type="Pfam" id="PF13514"/>
    </source>
</evidence>
<comment type="caution">
    <text evidence="3">The sequence shown here is derived from an EMBL/GenBank/DDBJ whole genome shotgun (WGS) entry which is preliminary data.</text>
</comment>
<feature type="domain" description="YhaN AAA" evidence="2">
    <location>
        <begin position="1"/>
        <end position="205"/>
    </location>
</feature>
<dbReference type="InterPro" id="IPR027417">
    <property type="entry name" value="P-loop_NTPase"/>
</dbReference>
<dbReference type="EMBL" id="QAOT01000001">
    <property type="protein sequence ID" value="PTR20932.1"/>
    <property type="molecule type" value="Genomic_DNA"/>
</dbReference>
<protein>
    <submittedName>
        <fullName evidence="3">Uncharacterized protein YhaN</fullName>
    </submittedName>
</protein>
<proteinExistence type="predicted"/>
<dbReference type="PANTHER" id="PTHR41259:SF1">
    <property type="entry name" value="DOUBLE-STRAND BREAK REPAIR RAD50 ATPASE, PUTATIVE-RELATED"/>
    <property type="match status" value="1"/>
</dbReference>
<evidence type="ECO:0000256" key="1">
    <source>
        <dbReference type="SAM" id="Coils"/>
    </source>
</evidence>
<gene>
    <name evidence="3" type="ORF">C8J28_101253</name>
</gene>
<dbReference type="Proteomes" id="UP000244060">
    <property type="component" value="Unassembled WGS sequence"/>
</dbReference>
<dbReference type="InterPro" id="IPR038734">
    <property type="entry name" value="YhaN_AAA"/>
</dbReference>
<keyword evidence="4" id="KW-1185">Reference proteome</keyword>
<dbReference type="Gene3D" id="3.40.50.300">
    <property type="entry name" value="P-loop containing nucleotide triphosphate hydrolases"/>
    <property type="match status" value="2"/>
</dbReference>